<comment type="caution">
    <text evidence="12">Lacks conserved residue(s) required for the propagation of feature annotation.</text>
</comment>
<comment type="PTM">
    <text evidence="12">Carboxylation is probably crucial for Mg(2+) binding and, consequently, for the gamma-phosphate positioning of ATP.</text>
</comment>
<dbReference type="RefSeq" id="WP_033139076.1">
    <property type="nucleotide sequence ID" value="NZ_JACOOU010000008.1"/>
</dbReference>
<comment type="similarity">
    <text evidence="2 12">Belongs to the MurCDEF family. MurE subfamily.</text>
</comment>
<evidence type="ECO:0000256" key="1">
    <source>
        <dbReference type="ARBA" id="ARBA00004752"/>
    </source>
</evidence>
<dbReference type="SUPFAM" id="SSF63418">
    <property type="entry name" value="MurE/MurF N-terminal domain"/>
    <property type="match status" value="1"/>
</dbReference>
<organism evidence="17 18">
    <name type="scientific">Blautia celeris</name>
    <dbReference type="NCBI Taxonomy" id="2763026"/>
    <lineage>
        <taxon>Bacteria</taxon>
        <taxon>Bacillati</taxon>
        <taxon>Bacillota</taxon>
        <taxon>Clostridia</taxon>
        <taxon>Lachnospirales</taxon>
        <taxon>Lachnospiraceae</taxon>
        <taxon>Blautia</taxon>
    </lineage>
</organism>
<dbReference type="Pfam" id="PF02875">
    <property type="entry name" value="Mur_ligase_C"/>
    <property type="match status" value="1"/>
</dbReference>
<evidence type="ECO:0000256" key="13">
    <source>
        <dbReference type="RuleBase" id="RU004135"/>
    </source>
</evidence>
<keyword evidence="8 12" id="KW-0133">Cell shape</keyword>
<comment type="cofactor">
    <cofactor evidence="12">
        <name>Mg(2+)</name>
        <dbReference type="ChEBI" id="CHEBI:18420"/>
    </cofactor>
</comment>
<dbReference type="PANTHER" id="PTHR23135:SF4">
    <property type="entry name" value="UDP-N-ACETYLMURAMOYL-L-ALANYL-D-GLUTAMATE--2,6-DIAMINOPIMELATE LIGASE MURE HOMOLOG, CHLOROPLASTIC"/>
    <property type="match status" value="1"/>
</dbReference>
<feature type="binding site" evidence="12">
    <location>
        <begin position="404"/>
        <end position="407"/>
    </location>
    <ligand>
        <name>meso-2,6-diaminopimelate</name>
        <dbReference type="ChEBI" id="CHEBI:57791"/>
    </ligand>
</feature>
<evidence type="ECO:0000256" key="11">
    <source>
        <dbReference type="ARBA" id="ARBA00023316"/>
    </source>
</evidence>
<evidence type="ECO:0000256" key="5">
    <source>
        <dbReference type="ARBA" id="ARBA00022618"/>
    </source>
</evidence>
<feature type="domain" description="Mur ligase C-terminal" evidence="15">
    <location>
        <begin position="331"/>
        <end position="458"/>
    </location>
</feature>
<accession>A0ABR7FFP2</accession>
<evidence type="ECO:0000313" key="17">
    <source>
        <dbReference type="EMBL" id="MBC5674030.1"/>
    </source>
</evidence>
<keyword evidence="3 12" id="KW-0963">Cytoplasm</keyword>
<evidence type="ECO:0000256" key="2">
    <source>
        <dbReference type="ARBA" id="ARBA00005898"/>
    </source>
</evidence>
<dbReference type="EC" id="6.3.2.13" evidence="12"/>
<evidence type="ECO:0000256" key="8">
    <source>
        <dbReference type="ARBA" id="ARBA00022960"/>
    </source>
</evidence>
<keyword evidence="6 12" id="KW-0547">Nucleotide-binding</keyword>
<dbReference type="HAMAP" id="MF_00208">
    <property type="entry name" value="MurE"/>
    <property type="match status" value="1"/>
</dbReference>
<evidence type="ECO:0000256" key="4">
    <source>
        <dbReference type="ARBA" id="ARBA00022598"/>
    </source>
</evidence>
<name>A0ABR7FFP2_9FIRM</name>
<comment type="catalytic activity">
    <reaction evidence="12">
        <text>UDP-N-acetyl-alpha-D-muramoyl-L-alanyl-D-glutamate + meso-2,6-diaminopimelate + ATP = UDP-N-acetyl-alpha-D-muramoyl-L-alanyl-gamma-D-glutamyl-meso-2,6-diaminopimelate + ADP + phosphate + H(+)</text>
        <dbReference type="Rhea" id="RHEA:23676"/>
        <dbReference type="ChEBI" id="CHEBI:15378"/>
        <dbReference type="ChEBI" id="CHEBI:30616"/>
        <dbReference type="ChEBI" id="CHEBI:43474"/>
        <dbReference type="ChEBI" id="CHEBI:57791"/>
        <dbReference type="ChEBI" id="CHEBI:83900"/>
        <dbReference type="ChEBI" id="CHEBI:83905"/>
        <dbReference type="ChEBI" id="CHEBI:456216"/>
        <dbReference type="EC" id="6.3.2.13"/>
    </reaction>
</comment>
<dbReference type="Gene3D" id="3.90.190.20">
    <property type="entry name" value="Mur ligase, C-terminal domain"/>
    <property type="match status" value="1"/>
</dbReference>
<dbReference type="SUPFAM" id="SSF53244">
    <property type="entry name" value="MurD-like peptide ligases, peptide-binding domain"/>
    <property type="match status" value="1"/>
</dbReference>
<protein>
    <recommendedName>
        <fullName evidence="12">UDP-N-acetylmuramoyl-L-alanyl-D-glutamate--2,6-diaminopimelate ligase</fullName>
        <ecNumber evidence="12">6.3.2.13</ecNumber>
    </recommendedName>
    <alternativeName>
        <fullName evidence="12">Meso-A2pm-adding enzyme</fullName>
    </alternativeName>
    <alternativeName>
        <fullName evidence="12">Meso-diaminopimelate-adding enzyme</fullName>
    </alternativeName>
    <alternativeName>
        <fullName evidence="12">UDP-MurNAc-L-Ala-D-Glu:meso-diaminopimelate ligase</fullName>
    </alternativeName>
    <alternativeName>
        <fullName evidence="12">UDP-MurNAc-tripeptide synthetase</fullName>
    </alternativeName>
    <alternativeName>
        <fullName evidence="12">UDP-N-acetylmuramyl-tripeptide synthetase</fullName>
    </alternativeName>
</protein>
<comment type="subcellular location">
    <subcellularLocation>
        <location evidence="12 13">Cytoplasm</location>
    </subcellularLocation>
</comment>
<proteinExistence type="inferred from homology"/>
<dbReference type="InterPro" id="IPR013221">
    <property type="entry name" value="Mur_ligase_cen"/>
</dbReference>
<dbReference type="GO" id="GO:0008765">
    <property type="term" value="F:UDP-N-acetylmuramoylalanyl-D-glutamate-2,6-diaminopimelate ligase activity"/>
    <property type="evidence" value="ECO:0007669"/>
    <property type="project" value="UniProtKB-EC"/>
</dbReference>
<feature type="binding site" evidence="12">
    <location>
        <begin position="110"/>
        <end position="116"/>
    </location>
    <ligand>
        <name>ATP</name>
        <dbReference type="ChEBI" id="CHEBI:30616"/>
    </ligand>
</feature>
<dbReference type="InterPro" id="IPR000713">
    <property type="entry name" value="Mur_ligase_N"/>
</dbReference>
<sequence>MRLTELLQNLEYICVQGSLDTEVRSVVFDSRKADKDSLFICIKGAVSDGHKYAEDVAAKGASVLVVQDHVAVPEHVTVIKVPDSRYAMACISAAWFGHPAEKLKVIGITGTKGKTTTTYLVKSILENAGHKVGLIGTIEAIIGDKVIPAANTTPESYVVQQYFAEMVEAGCDSVVMEVSSQGLMLHRTAGFLFDLGIFTNIEPDHIGPNEHKDFEDYMHCKGMLFKQCRVGIVNADDEHLEKVLEGHTCSLETFGFSEKADLRAKDLHLVTGKGTLGIAYQAEGLMNFPVEIDLPGKFSVYNSLTAIAICRHFGVSVENIQKALKAAKVKGRIEMVKVSDDFTLMIDYAHNAMSLESLLTTLREYEPARLVCLFGCGGNRSKLRRYEMGEVSGRLADLTIITSDNPRDEEPQAIIDDIKIGISKTAGHYVEIADRKEAIAYAIRHGQPGDIIVLAGKGHEDYQEIKGKKYPMDERDLIRDILAEQA</sequence>
<evidence type="ECO:0000259" key="14">
    <source>
        <dbReference type="Pfam" id="PF01225"/>
    </source>
</evidence>
<comment type="function">
    <text evidence="12">Catalyzes the addition of meso-diaminopimelic acid to the nucleotide precursor UDP-N-acetylmuramoyl-L-alanyl-D-glutamate (UMAG) in the biosynthesis of bacterial cell-wall peptidoglycan.</text>
</comment>
<evidence type="ECO:0000256" key="9">
    <source>
        <dbReference type="ARBA" id="ARBA00022984"/>
    </source>
</evidence>
<dbReference type="Gene3D" id="3.40.1390.10">
    <property type="entry name" value="MurE/MurF, N-terminal domain"/>
    <property type="match status" value="1"/>
</dbReference>
<dbReference type="InterPro" id="IPR005761">
    <property type="entry name" value="UDP-N-AcMur-Glu-dNH2Pim_ligase"/>
</dbReference>
<dbReference type="NCBIfam" id="TIGR01085">
    <property type="entry name" value="murE"/>
    <property type="match status" value="1"/>
</dbReference>
<evidence type="ECO:0000259" key="15">
    <source>
        <dbReference type="Pfam" id="PF02875"/>
    </source>
</evidence>
<keyword evidence="18" id="KW-1185">Reference proteome</keyword>
<comment type="pathway">
    <text evidence="1 12 13">Cell wall biogenesis; peptidoglycan biosynthesis.</text>
</comment>
<dbReference type="PROSITE" id="PS01011">
    <property type="entry name" value="FOLYLPOLYGLU_SYNT_1"/>
    <property type="match status" value="1"/>
</dbReference>
<dbReference type="SUPFAM" id="SSF53623">
    <property type="entry name" value="MurD-like peptide ligases, catalytic domain"/>
    <property type="match status" value="1"/>
</dbReference>
<evidence type="ECO:0000256" key="12">
    <source>
        <dbReference type="HAMAP-Rule" id="MF_00208"/>
    </source>
</evidence>
<evidence type="ECO:0000256" key="3">
    <source>
        <dbReference type="ARBA" id="ARBA00022490"/>
    </source>
</evidence>
<feature type="modified residue" description="N6-carboxylysine" evidence="12">
    <location>
        <position position="221"/>
    </location>
</feature>
<gene>
    <name evidence="12" type="primary">murE</name>
    <name evidence="17" type="ORF">H8S76_17420</name>
</gene>
<keyword evidence="5 12" id="KW-0132">Cell division</keyword>
<dbReference type="EMBL" id="JACOOU010000008">
    <property type="protein sequence ID" value="MBC5674030.1"/>
    <property type="molecule type" value="Genomic_DNA"/>
</dbReference>
<evidence type="ECO:0000256" key="10">
    <source>
        <dbReference type="ARBA" id="ARBA00023306"/>
    </source>
</evidence>
<dbReference type="PANTHER" id="PTHR23135">
    <property type="entry name" value="MUR LIGASE FAMILY MEMBER"/>
    <property type="match status" value="1"/>
</dbReference>
<dbReference type="NCBIfam" id="NF001126">
    <property type="entry name" value="PRK00139.1-4"/>
    <property type="match status" value="1"/>
</dbReference>
<dbReference type="InterPro" id="IPR035911">
    <property type="entry name" value="MurE/MurF_N"/>
</dbReference>
<dbReference type="Pfam" id="PF08245">
    <property type="entry name" value="Mur_ligase_M"/>
    <property type="match status" value="1"/>
</dbReference>
<feature type="binding site" evidence="12">
    <location>
        <position position="30"/>
    </location>
    <ligand>
        <name>UDP-N-acetyl-alpha-D-muramoyl-L-alanyl-D-glutamate</name>
        <dbReference type="ChEBI" id="CHEBI:83900"/>
    </ligand>
</feature>
<feature type="binding site" evidence="12">
    <location>
        <position position="380"/>
    </location>
    <ligand>
        <name>meso-2,6-diaminopimelate</name>
        <dbReference type="ChEBI" id="CHEBI:57791"/>
    </ligand>
</feature>
<reference evidence="17 18" key="1">
    <citation type="submission" date="2020-08" db="EMBL/GenBank/DDBJ databases">
        <title>Genome public.</title>
        <authorList>
            <person name="Liu C."/>
            <person name="Sun Q."/>
        </authorList>
    </citation>
    <scope>NUCLEOTIDE SEQUENCE [LARGE SCALE GENOMIC DNA]</scope>
    <source>
        <strain evidence="17 18">NSJ-34</strain>
    </source>
</reference>
<keyword evidence="10 12" id="KW-0131">Cell cycle</keyword>
<evidence type="ECO:0000313" key="18">
    <source>
        <dbReference type="Proteomes" id="UP000654573"/>
    </source>
</evidence>
<feature type="domain" description="Mur ligase central" evidence="16">
    <location>
        <begin position="108"/>
        <end position="309"/>
    </location>
</feature>
<feature type="binding site" evidence="12">
    <location>
        <position position="179"/>
    </location>
    <ligand>
        <name>UDP-N-acetyl-alpha-D-muramoyl-L-alanyl-D-glutamate</name>
        <dbReference type="ChEBI" id="CHEBI:83900"/>
    </ligand>
</feature>
<feature type="binding site" evidence="12">
    <location>
        <position position="151"/>
    </location>
    <ligand>
        <name>UDP-N-acetyl-alpha-D-muramoyl-L-alanyl-D-glutamate</name>
        <dbReference type="ChEBI" id="CHEBI:83900"/>
    </ligand>
</feature>
<dbReference type="InterPro" id="IPR004101">
    <property type="entry name" value="Mur_ligase_C"/>
</dbReference>
<evidence type="ECO:0000256" key="7">
    <source>
        <dbReference type="ARBA" id="ARBA00022840"/>
    </source>
</evidence>
<dbReference type="Proteomes" id="UP000654573">
    <property type="component" value="Unassembled WGS sequence"/>
</dbReference>
<dbReference type="Pfam" id="PF01225">
    <property type="entry name" value="Mur_ligase"/>
    <property type="match status" value="1"/>
</dbReference>
<dbReference type="InterPro" id="IPR036615">
    <property type="entry name" value="Mur_ligase_C_dom_sf"/>
</dbReference>
<feature type="binding site" evidence="12">
    <location>
        <position position="187"/>
    </location>
    <ligand>
        <name>UDP-N-acetyl-alpha-D-muramoyl-L-alanyl-D-glutamate</name>
        <dbReference type="ChEBI" id="CHEBI:83900"/>
    </ligand>
</feature>
<evidence type="ECO:0000256" key="6">
    <source>
        <dbReference type="ARBA" id="ARBA00022741"/>
    </source>
</evidence>
<dbReference type="Gene3D" id="3.40.1190.10">
    <property type="entry name" value="Mur-like, catalytic domain"/>
    <property type="match status" value="1"/>
</dbReference>
<feature type="binding site" evidence="12">
    <location>
        <begin position="152"/>
        <end position="153"/>
    </location>
    <ligand>
        <name>UDP-N-acetyl-alpha-D-muramoyl-L-alanyl-D-glutamate</name>
        <dbReference type="ChEBI" id="CHEBI:83900"/>
    </ligand>
</feature>
<comment type="caution">
    <text evidence="17">The sequence shown here is derived from an EMBL/GenBank/DDBJ whole genome shotgun (WGS) entry which is preliminary data.</text>
</comment>
<feature type="domain" description="Mur ligase N-terminal catalytic" evidence="14">
    <location>
        <begin position="23"/>
        <end position="92"/>
    </location>
</feature>
<feature type="binding site" evidence="12">
    <location>
        <position position="460"/>
    </location>
    <ligand>
        <name>meso-2,6-diaminopimelate</name>
        <dbReference type="ChEBI" id="CHEBI:57791"/>
    </ligand>
</feature>
<keyword evidence="12" id="KW-0460">Magnesium</keyword>
<keyword evidence="11 12" id="KW-0961">Cell wall biogenesis/degradation</keyword>
<evidence type="ECO:0000259" key="16">
    <source>
        <dbReference type="Pfam" id="PF08245"/>
    </source>
</evidence>
<dbReference type="InterPro" id="IPR018109">
    <property type="entry name" value="Folylpolyglutamate_synth_CS"/>
</dbReference>
<keyword evidence="7 12" id="KW-0067">ATP-binding</keyword>
<keyword evidence="9 12" id="KW-0573">Peptidoglycan synthesis</keyword>
<dbReference type="InterPro" id="IPR036565">
    <property type="entry name" value="Mur-like_cat_sf"/>
</dbReference>
<keyword evidence="4 12" id="KW-0436">Ligase</keyword>
<feature type="binding site" evidence="12">
    <location>
        <position position="456"/>
    </location>
    <ligand>
        <name>meso-2,6-diaminopimelate</name>
        <dbReference type="ChEBI" id="CHEBI:57791"/>
    </ligand>
</feature>
<feature type="short sequence motif" description="Meso-diaminopimelate recognition motif" evidence="12">
    <location>
        <begin position="404"/>
        <end position="407"/>
    </location>
</feature>